<dbReference type="GO" id="GO:0043190">
    <property type="term" value="C:ATP-binding cassette (ABC) transporter complex"/>
    <property type="evidence" value="ECO:0007669"/>
    <property type="project" value="TreeGrafter"/>
</dbReference>
<organism evidence="7 8">
    <name type="scientific">Pirellula staleyi (strain ATCC 27377 / DSM 6068 / ICPB 4128)</name>
    <name type="common">Pirella staleyi</name>
    <dbReference type="NCBI Taxonomy" id="530564"/>
    <lineage>
        <taxon>Bacteria</taxon>
        <taxon>Pseudomonadati</taxon>
        <taxon>Planctomycetota</taxon>
        <taxon>Planctomycetia</taxon>
        <taxon>Pirellulales</taxon>
        <taxon>Pirellulaceae</taxon>
        <taxon>Pirellula</taxon>
    </lineage>
</organism>
<dbReference type="Proteomes" id="UP000001887">
    <property type="component" value="Chromosome"/>
</dbReference>
<feature type="transmembrane region" description="Helical" evidence="6">
    <location>
        <begin position="313"/>
        <end position="333"/>
    </location>
</feature>
<dbReference type="AlphaFoldDB" id="D2R2D5"/>
<keyword evidence="5 6" id="KW-0472">Membrane</keyword>
<gene>
    <name evidence="7" type="ordered locus">Psta_0354</name>
</gene>
<proteinExistence type="predicted"/>
<evidence type="ECO:0000256" key="5">
    <source>
        <dbReference type="ARBA" id="ARBA00023136"/>
    </source>
</evidence>
<name>D2R2D5_PIRSD</name>
<feature type="transmembrane region" description="Helical" evidence="6">
    <location>
        <begin position="95"/>
        <end position="118"/>
    </location>
</feature>
<dbReference type="PANTHER" id="PTHR33529">
    <property type="entry name" value="SLR0882 PROTEIN-RELATED"/>
    <property type="match status" value="1"/>
</dbReference>
<dbReference type="Pfam" id="PF03739">
    <property type="entry name" value="LptF_LptG"/>
    <property type="match status" value="1"/>
</dbReference>
<feature type="transmembrane region" description="Helical" evidence="6">
    <location>
        <begin position="53"/>
        <end position="75"/>
    </location>
</feature>
<feature type="transmembrane region" description="Helical" evidence="6">
    <location>
        <begin position="12"/>
        <end position="32"/>
    </location>
</feature>
<dbReference type="GO" id="GO:0015920">
    <property type="term" value="P:lipopolysaccharide transport"/>
    <property type="evidence" value="ECO:0007669"/>
    <property type="project" value="TreeGrafter"/>
</dbReference>
<keyword evidence="2" id="KW-1003">Cell membrane</keyword>
<evidence type="ECO:0000256" key="3">
    <source>
        <dbReference type="ARBA" id="ARBA00022692"/>
    </source>
</evidence>
<evidence type="ECO:0000313" key="8">
    <source>
        <dbReference type="Proteomes" id="UP000001887"/>
    </source>
</evidence>
<dbReference type="InterPro" id="IPR005495">
    <property type="entry name" value="LptG/LptF_permease"/>
</dbReference>
<dbReference type="STRING" id="530564.Psta_0354"/>
<evidence type="ECO:0000313" key="7">
    <source>
        <dbReference type="EMBL" id="ADB15044.1"/>
    </source>
</evidence>
<evidence type="ECO:0000256" key="6">
    <source>
        <dbReference type="SAM" id="Phobius"/>
    </source>
</evidence>
<dbReference type="OrthoDB" id="238655at2"/>
<dbReference type="eggNOG" id="COG0795">
    <property type="taxonomic scope" value="Bacteria"/>
</dbReference>
<dbReference type="PANTHER" id="PTHR33529:SF6">
    <property type="entry name" value="YJGP_YJGQ FAMILY PERMEASE"/>
    <property type="match status" value="1"/>
</dbReference>
<reference evidence="7 8" key="1">
    <citation type="journal article" date="2009" name="Stand. Genomic Sci.">
        <title>Complete genome sequence of Pirellula staleyi type strain (ATCC 27377).</title>
        <authorList>
            <person name="Clum A."/>
            <person name="Tindall B.J."/>
            <person name="Sikorski J."/>
            <person name="Ivanova N."/>
            <person name="Mavrommatis K."/>
            <person name="Lucas S."/>
            <person name="Glavina del Rio T."/>
            <person name="Nolan M."/>
            <person name="Chen F."/>
            <person name="Tice H."/>
            <person name="Pitluck S."/>
            <person name="Cheng J.F."/>
            <person name="Chertkov O."/>
            <person name="Brettin T."/>
            <person name="Han C."/>
            <person name="Detter J.C."/>
            <person name="Kuske C."/>
            <person name="Bruce D."/>
            <person name="Goodwin L."/>
            <person name="Ovchinikova G."/>
            <person name="Pati A."/>
            <person name="Mikhailova N."/>
            <person name="Chen A."/>
            <person name="Palaniappan K."/>
            <person name="Land M."/>
            <person name="Hauser L."/>
            <person name="Chang Y.J."/>
            <person name="Jeffries C.D."/>
            <person name="Chain P."/>
            <person name="Rohde M."/>
            <person name="Goker M."/>
            <person name="Bristow J."/>
            <person name="Eisen J.A."/>
            <person name="Markowitz V."/>
            <person name="Hugenholtz P."/>
            <person name="Kyrpides N.C."/>
            <person name="Klenk H.P."/>
            <person name="Lapidus A."/>
        </authorList>
    </citation>
    <scope>NUCLEOTIDE SEQUENCE [LARGE SCALE GENOMIC DNA]</scope>
    <source>
        <strain evidence="8">ATCC 27377 / DSM 6068 / ICPB 4128</strain>
    </source>
</reference>
<sequence length="395" mass="44345">MPVIVRQVVWDILQWFTIAIVSLTVFMMLVFVGQQARLYGLGALAILRLIPYILPNALAFAVPGSILFTVCVVYGRMSSDNEVVAIKSMGISPMVVVWPSLALAFLLSLVAVWLNDVAFSWGVTGMRRVVLQSVEEICYGMLRTQRSYSGPTFQIIVKDVEGRKLIRPIMTFSENNDMPAFTLRATEAELRSNLQRNTLVVVLTDCEIDFSNGARVSSPGIVEREIKLEDATHKRVGGDSPTNLPLRQISSEVELQEIEITKLEQSLAAETGMNLMTGNFFELSPDAWQPKKKKLETARTRLYRLRTEPWRRWSNGFACLAFVMIGTPLAITLRNSDWMSTFGRCFLPILIGYYPFLAFALEKAKSGDLPPYSIWIANIACAAVGYWLIKKVLKN</sequence>
<comment type="subcellular location">
    <subcellularLocation>
        <location evidence="1">Cell membrane</location>
        <topology evidence="1">Multi-pass membrane protein</topology>
    </subcellularLocation>
</comment>
<evidence type="ECO:0000256" key="4">
    <source>
        <dbReference type="ARBA" id="ARBA00022989"/>
    </source>
</evidence>
<feature type="transmembrane region" description="Helical" evidence="6">
    <location>
        <begin position="339"/>
        <end position="360"/>
    </location>
</feature>
<keyword evidence="4 6" id="KW-1133">Transmembrane helix</keyword>
<dbReference type="KEGG" id="psl:Psta_0354"/>
<accession>D2R2D5</accession>
<dbReference type="HOGENOM" id="CLU_028799_8_0_0"/>
<protein>
    <submittedName>
        <fullName evidence="7">Permease YjgP/YjgQ family protein</fullName>
    </submittedName>
</protein>
<evidence type="ECO:0000256" key="1">
    <source>
        <dbReference type="ARBA" id="ARBA00004651"/>
    </source>
</evidence>
<evidence type="ECO:0000256" key="2">
    <source>
        <dbReference type="ARBA" id="ARBA00022475"/>
    </source>
</evidence>
<feature type="transmembrane region" description="Helical" evidence="6">
    <location>
        <begin position="372"/>
        <end position="389"/>
    </location>
</feature>
<dbReference type="EMBL" id="CP001848">
    <property type="protein sequence ID" value="ADB15044.1"/>
    <property type="molecule type" value="Genomic_DNA"/>
</dbReference>
<keyword evidence="8" id="KW-1185">Reference proteome</keyword>
<keyword evidence="3 6" id="KW-0812">Transmembrane</keyword>